<name>A8WI09_CAEEL</name>
<keyword evidence="4" id="KW-1185">Reference proteome</keyword>
<dbReference type="UCSC" id="C14A6.12">
    <property type="organism name" value="c. elegans"/>
</dbReference>
<dbReference type="AlphaFoldDB" id="A8WI09"/>
<organism evidence="3 4">
    <name type="scientific">Caenorhabditis elegans</name>
    <dbReference type="NCBI Taxonomy" id="6239"/>
    <lineage>
        <taxon>Eukaryota</taxon>
        <taxon>Metazoa</taxon>
        <taxon>Ecdysozoa</taxon>
        <taxon>Nematoda</taxon>
        <taxon>Chromadorea</taxon>
        <taxon>Rhabditida</taxon>
        <taxon>Rhabditina</taxon>
        <taxon>Rhabditomorpha</taxon>
        <taxon>Rhabditoidea</taxon>
        <taxon>Rhabditidae</taxon>
        <taxon>Peloderinae</taxon>
        <taxon>Caenorhabditis</taxon>
    </lineage>
</organism>
<evidence type="ECO:0000313" key="3">
    <source>
        <dbReference type="EMBL" id="CAP19317.1"/>
    </source>
</evidence>
<dbReference type="Proteomes" id="UP000001940">
    <property type="component" value="Chromosome V"/>
</dbReference>
<evidence type="ECO:0000256" key="2">
    <source>
        <dbReference type="SAM" id="Phobius"/>
    </source>
</evidence>
<evidence type="ECO:0000256" key="1">
    <source>
        <dbReference type="SAM" id="MobiDB-lite"/>
    </source>
</evidence>
<feature type="transmembrane region" description="Helical" evidence="2">
    <location>
        <begin position="118"/>
        <end position="135"/>
    </location>
</feature>
<dbReference type="HOGENOM" id="CLU_1798192_0_0_1"/>
<dbReference type="PhylomeDB" id="A8WI09"/>
<gene>
    <name evidence="3 5" type="ORF">C14A6.12</name>
    <name evidence="3" type="ORF">CELE_C14A6.12</name>
</gene>
<feature type="region of interest" description="Disordered" evidence="1">
    <location>
        <begin position="61"/>
        <end position="91"/>
    </location>
</feature>
<dbReference type="InParanoid" id="A8WI09"/>
<dbReference type="KEGG" id="cel:CELE_C14A6.12"/>
<proteinExistence type="predicted"/>
<accession>A8WI09</accession>
<dbReference type="PaxDb" id="6239-C14A6.12"/>
<keyword evidence="2" id="KW-1133">Transmembrane helix</keyword>
<evidence type="ECO:0000313" key="4">
    <source>
        <dbReference type="Proteomes" id="UP000001940"/>
    </source>
</evidence>
<dbReference type="FunCoup" id="A8WI09">
    <property type="interactions" value="4"/>
</dbReference>
<dbReference type="WormBase" id="C14A6.12">
    <property type="protein sequence ID" value="CE41763"/>
    <property type="gene ID" value="WBGene00050955"/>
</dbReference>
<keyword evidence="2" id="KW-0472">Membrane</keyword>
<feature type="compositionally biased region" description="Polar residues" evidence="1">
    <location>
        <begin position="71"/>
        <end position="81"/>
    </location>
</feature>
<evidence type="ECO:0000313" key="5">
    <source>
        <dbReference type="WormBase" id="C14A6.12"/>
    </source>
</evidence>
<feature type="compositionally biased region" description="Acidic residues" evidence="1">
    <location>
        <begin position="82"/>
        <end position="91"/>
    </location>
</feature>
<sequence>MSVSILDGCATIKLQELGEHFQTAHQAILNLRNSDLEGLDPEVKDTVMYFRNIEMENAVFGKKPADDSDNDANVKNSTTSEPEIEDDTDSELESEILETDEMDAVTTSPLMTSSVPKFALIFIIPIFLAILLYLVPIDFFQWTL</sequence>
<dbReference type="CTD" id="6418694"/>
<dbReference type="EMBL" id="BX284605">
    <property type="protein sequence ID" value="CAP19317.1"/>
    <property type="molecule type" value="Genomic_DNA"/>
</dbReference>
<dbReference type="GeneID" id="6418694"/>
<protein>
    <submittedName>
        <fullName evidence="3">Septation ring formation regulator EzrA</fullName>
    </submittedName>
</protein>
<dbReference type="STRING" id="6239.C14A6.12.1"/>
<dbReference type="RefSeq" id="NP_001122846.1">
    <property type="nucleotide sequence ID" value="NM_001129374.1"/>
</dbReference>
<keyword evidence="2" id="KW-0812">Transmembrane</keyword>
<dbReference type="AGR" id="WB:WBGene00050955"/>
<reference evidence="3 4" key="1">
    <citation type="journal article" date="1998" name="Science">
        <title>Genome sequence of the nematode C. elegans: a platform for investigating biology.</title>
        <authorList>
            <consortium name="The C. elegans sequencing consortium"/>
            <person name="Sulson J.E."/>
            <person name="Waterston R."/>
        </authorList>
    </citation>
    <scope>NUCLEOTIDE SEQUENCE [LARGE SCALE GENOMIC DNA]</scope>
    <source>
        <strain evidence="3 4">Bristol N2</strain>
    </source>
</reference>